<feature type="domain" description="BRCT" evidence="2">
    <location>
        <begin position="148"/>
        <end position="241"/>
    </location>
</feature>
<sequence>MERYFRNAKLTSRNDLQDNFKQVSSSNSTRLKPYTTQRHERGPKKKRSVSFCRNRKSYHAQSHVISLLDLLPESETPPSSSTVTRLLLNSLQEETNPITHSDLYERTEHVVSMASGHQVSESRRNHRIYHEARSHKLTAQKETTTAMEHPQILSSVKVYIDGLLTGITDIEMKRIITRAGGQISYSASGASHILTSQPLSGSKTHRLLTKKTRIPVHVVKPEWVFDSIKAGKRRPERDYTIINSSGMMDIAMLMQKRN</sequence>
<dbReference type="AlphaFoldDB" id="A0AA38Q8M1"/>
<evidence type="ECO:0000259" key="2">
    <source>
        <dbReference type="PROSITE" id="PS50172"/>
    </source>
</evidence>
<organism evidence="3 4">
    <name type="scientific">Lentinula detonsa</name>
    <dbReference type="NCBI Taxonomy" id="2804962"/>
    <lineage>
        <taxon>Eukaryota</taxon>
        <taxon>Fungi</taxon>
        <taxon>Dikarya</taxon>
        <taxon>Basidiomycota</taxon>
        <taxon>Agaricomycotina</taxon>
        <taxon>Agaricomycetes</taxon>
        <taxon>Agaricomycetidae</taxon>
        <taxon>Agaricales</taxon>
        <taxon>Marasmiineae</taxon>
        <taxon>Omphalotaceae</taxon>
        <taxon>Lentinula</taxon>
    </lineage>
</organism>
<dbReference type="PROSITE" id="PS50172">
    <property type="entry name" value="BRCT"/>
    <property type="match status" value="1"/>
</dbReference>
<dbReference type="EMBL" id="MU801896">
    <property type="protein sequence ID" value="KAJ3989628.1"/>
    <property type="molecule type" value="Genomic_DNA"/>
</dbReference>
<reference evidence="3" key="1">
    <citation type="submission" date="2022-08" db="EMBL/GenBank/DDBJ databases">
        <authorList>
            <consortium name="DOE Joint Genome Institute"/>
            <person name="Min B."/>
            <person name="Riley R."/>
            <person name="Sierra-Patev S."/>
            <person name="Naranjo-Ortiz M."/>
            <person name="Looney B."/>
            <person name="Konkel Z."/>
            <person name="Slot J.C."/>
            <person name="Sakamoto Y."/>
            <person name="Steenwyk J.L."/>
            <person name="Rokas A."/>
            <person name="Carro J."/>
            <person name="Camarero S."/>
            <person name="Ferreira P."/>
            <person name="Molpeceres G."/>
            <person name="Ruiz-Duenas F.J."/>
            <person name="Serrano A."/>
            <person name="Henrissat B."/>
            <person name="Drula E."/>
            <person name="Hughes K.W."/>
            <person name="Mata J.L."/>
            <person name="Ishikawa N.K."/>
            <person name="Vargas-Isla R."/>
            <person name="Ushijima S."/>
            <person name="Smith C.A."/>
            <person name="Ahrendt S."/>
            <person name="Andreopoulos W."/>
            <person name="He G."/>
            <person name="Labutti K."/>
            <person name="Lipzen A."/>
            <person name="Ng V."/>
            <person name="Sandor L."/>
            <person name="Barry K."/>
            <person name="Martinez A.T."/>
            <person name="Xiao Y."/>
            <person name="Gibbons J.G."/>
            <person name="Terashima K."/>
            <person name="Hibbett D.S."/>
            <person name="Grigoriev I.V."/>
        </authorList>
    </citation>
    <scope>NUCLEOTIDE SEQUENCE</scope>
    <source>
        <strain evidence="3">TFB7829</strain>
    </source>
</reference>
<evidence type="ECO:0000313" key="4">
    <source>
        <dbReference type="Proteomes" id="UP001163850"/>
    </source>
</evidence>
<dbReference type="InterPro" id="IPR036420">
    <property type="entry name" value="BRCT_dom_sf"/>
</dbReference>
<evidence type="ECO:0000313" key="3">
    <source>
        <dbReference type="EMBL" id="KAJ3989628.1"/>
    </source>
</evidence>
<feature type="compositionally biased region" description="Basic residues" evidence="1">
    <location>
        <begin position="41"/>
        <end position="51"/>
    </location>
</feature>
<evidence type="ECO:0000256" key="1">
    <source>
        <dbReference type="SAM" id="MobiDB-lite"/>
    </source>
</evidence>
<accession>A0AA38Q8M1</accession>
<gene>
    <name evidence="3" type="ORF">F5890DRAFT_1400561</name>
</gene>
<name>A0AA38Q8M1_9AGAR</name>
<dbReference type="Pfam" id="PF16589">
    <property type="entry name" value="BRCT_2"/>
    <property type="match status" value="1"/>
</dbReference>
<dbReference type="Gene3D" id="3.40.50.10190">
    <property type="entry name" value="BRCT domain"/>
    <property type="match status" value="1"/>
</dbReference>
<feature type="compositionally biased region" description="Polar residues" evidence="1">
    <location>
        <begin position="16"/>
        <end position="36"/>
    </location>
</feature>
<dbReference type="SUPFAM" id="SSF52113">
    <property type="entry name" value="BRCT domain"/>
    <property type="match status" value="1"/>
</dbReference>
<dbReference type="Proteomes" id="UP001163850">
    <property type="component" value="Unassembled WGS sequence"/>
</dbReference>
<dbReference type="InterPro" id="IPR001357">
    <property type="entry name" value="BRCT_dom"/>
</dbReference>
<protein>
    <recommendedName>
        <fullName evidence="2">BRCT domain-containing protein</fullName>
    </recommendedName>
</protein>
<feature type="region of interest" description="Disordered" evidence="1">
    <location>
        <begin position="16"/>
        <end position="51"/>
    </location>
</feature>
<proteinExistence type="predicted"/>
<dbReference type="SMART" id="SM00292">
    <property type="entry name" value="BRCT"/>
    <property type="match status" value="1"/>
</dbReference>
<comment type="caution">
    <text evidence="3">The sequence shown here is derived from an EMBL/GenBank/DDBJ whole genome shotgun (WGS) entry which is preliminary data.</text>
</comment>